<dbReference type="GO" id="GO:0016410">
    <property type="term" value="F:N-acyltransferase activity"/>
    <property type="evidence" value="ECO:0007669"/>
    <property type="project" value="TreeGrafter"/>
</dbReference>
<dbReference type="InterPro" id="IPR016181">
    <property type="entry name" value="Acyl_CoA_acyltransferase"/>
</dbReference>
<dbReference type="Proteomes" id="UP000325788">
    <property type="component" value="Unassembled WGS sequence"/>
</dbReference>
<dbReference type="SMART" id="SM01006">
    <property type="entry name" value="AlcB"/>
    <property type="match status" value="1"/>
</dbReference>
<dbReference type="EMBL" id="VXLD01000019">
    <property type="protein sequence ID" value="KAB1851676.1"/>
    <property type="molecule type" value="Genomic_DNA"/>
</dbReference>
<dbReference type="GO" id="GO:0019290">
    <property type="term" value="P:siderophore biosynthetic process"/>
    <property type="evidence" value="ECO:0007669"/>
    <property type="project" value="InterPro"/>
</dbReference>
<evidence type="ECO:0000256" key="1">
    <source>
        <dbReference type="ARBA" id="ARBA00004924"/>
    </source>
</evidence>
<reference evidence="3 4" key="1">
    <citation type="submission" date="2019-09" db="EMBL/GenBank/DDBJ databases">
        <title>Draft genome sequence of Acinetobacter tandoii W4-4-4 isolated from environmental water sample.</title>
        <authorList>
            <person name="Wee S.K."/>
            <person name="Yan B."/>
            <person name="Mustaffa S.B."/>
            <person name="Yap E.P.H."/>
        </authorList>
    </citation>
    <scope>NUCLEOTIDE SEQUENCE [LARGE SCALE GENOMIC DNA]</scope>
    <source>
        <strain evidence="3 4">W4-4-4</strain>
    </source>
</reference>
<dbReference type="SUPFAM" id="SSF55729">
    <property type="entry name" value="Acyl-CoA N-acyltransferases (Nat)"/>
    <property type="match status" value="1"/>
</dbReference>
<sequence length="196" mass="23020">MQTLSSSLPHYFSYAEKGIAYALRAVVLPEDFPLLYKWMHTPHVIPQWQLNKPELELAVYFEKMLIDDHQRLYIIQIEGQDVGYLEIYEAKRDRLSLYYPASEFDLGWHILLGEESVVGKGHFKAVMRMMSYFIFEHSPAEKIVGEPDESVKSYEYVAHEIAFEAQKKIHMLEKTAILYHCFRNKFYEKCGALARS</sequence>
<keyword evidence="3" id="KW-0808">Transferase</keyword>
<dbReference type="Pfam" id="PF13523">
    <property type="entry name" value="Acetyltransf_8"/>
    <property type="match status" value="1"/>
</dbReference>
<accession>A0A5N4W5W6</accession>
<evidence type="ECO:0000259" key="2">
    <source>
        <dbReference type="SMART" id="SM01006"/>
    </source>
</evidence>
<name>A0A5N4W5W6_9GAMM</name>
<dbReference type="PANTHER" id="PTHR31438">
    <property type="entry name" value="LYSINE N-ACYLTRANSFERASE C17G9.06C-RELATED"/>
    <property type="match status" value="1"/>
</dbReference>
<evidence type="ECO:0000313" key="4">
    <source>
        <dbReference type="Proteomes" id="UP000325788"/>
    </source>
</evidence>
<dbReference type="AlphaFoldDB" id="A0A5N4W5W6"/>
<comment type="caution">
    <text evidence="3">The sequence shown here is derived from an EMBL/GenBank/DDBJ whole genome shotgun (WGS) entry which is preliminary data.</text>
</comment>
<gene>
    <name evidence="3" type="ORF">F4W09_16175</name>
</gene>
<protein>
    <submittedName>
        <fullName evidence="3">Acetyltransferase</fullName>
    </submittedName>
</protein>
<dbReference type="PANTHER" id="PTHR31438:SF1">
    <property type="entry name" value="LYSINE N-ACYLTRANSFERASE C17G9.06C-RELATED"/>
    <property type="match status" value="1"/>
</dbReference>
<feature type="domain" description="Acyltransferase MbtK/IucB-like conserved" evidence="2">
    <location>
        <begin position="24"/>
        <end position="71"/>
    </location>
</feature>
<dbReference type="Gene3D" id="3.40.630.30">
    <property type="match status" value="1"/>
</dbReference>
<organism evidence="3 4">
    <name type="scientific">Acinetobacter tandoii</name>
    <dbReference type="NCBI Taxonomy" id="202954"/>
    <lineage>
        <taxon>Bacteria</taxon>
        <taxon>Pseudomonadati</taxon>
        <taxon>Pseudomonadota</taxon>
        <taxon>Gammaproteobacteria</taxon>
        <taxon>Moraxellales</taxon>
        <taxon>Moraxellaceae</taxon>
        <taxon>Acinetobacter</taxon>
    </lineage>
</organism>
<dbReference type="RefSeq" id="WP_151505386.1">
    <property type="nucleotide sequence ID" value="NZ_VXLD01000019.1"/>
</dbReference>
<dbReference type="InterPro" id="IPR019432">
    <property type="entry name" value="Acyltransferase_MbtK/IucB-like"/>
</dbReference>
<proteinExistence type="predicted"/>
<comment type="pathway">
    <text evidence="1">Siderophore biosynthesis.</text>
</comment>
<evidence type="ECO:0000313" key="3">
    <source>
        <dbReference type="EMBL" id="KAB1851676.1"/>
    </source>
</evidence>